<proteinExistence type="predicted"/>
<reference evidence="1" key="1">
    <citation type="submission" date="2021-03" db="EMBL/GenBank/DDBJ databases">
        <title>Evolutionary priming and transition to the ectomycorrhizal habit in an iconic lineage of mushroom-forming fungi: is preadaptation a requirement?</title>
        <authorList>
            <consortium name="DOE Joint Genome Institute"/>
            <person name="Looney B.P."/>
            <person name="Miyauchi S."/>
            <person name="Morin E."/>
            <person name="Drula E."/>
            <person name="Courty P.E."/>
            <person name="Chicoki N."/>
            <person name="Fauchery L."/>
            <person name="Kohler A."/>
            <person name="Kuo A."/>
            <person name="LaButti K."/>
            <person name="Pangilinan J."/>
            <person name="Lipzen A."/>
            <person name="Riley R."/>
            <person name="Andreopoulos W."/>
            <person name="He G."/>
            <person name="Johnson J."/>
            <person name="Barry K.W."/>
            <person name="Grigoriev I.V."/>
            <person name="Nagy L."/>
            <person name="Hibbett D."/>
            <person name="Henrissat B."/>
            <person name="Matheny P.B."/>
            <person name="Labbe J."/>
            <person name="Martin A.F."/>
        </authorList>
    </citation>
    <scope>NUCLEOTIDE SEQUENCE</scope>
    <source>
        <strain evidence="1">BPL698</strain>
    </source>
</reference>
<dbReference type="EMBL" id="JAGFNK010000014">
    <property type="protein sequence ID" value="KAI9512014.1"/>
    <property type="molecule type" value="Genomic_DNA"/>
</dbReference>
<comment type="caution">
    <text evidence="1">The sequence shown here is derived from an EMBL/GenBank/DDBJ whole genome shotgun (WGS) entry which is preliminary data.</text>
</comment>
<organism evidence="1 2">
    <name type="scientific">Russula earlei</name>
    <dbReference type="NCBI Taxonomy" id="71964"/>
    <lineage>
        <taxon>Eukaryota</taxon>
        <taxon>Fungi</taxon>
        <taxon>Dikarya</taxon>
        <taxon>Basidiomycota</taxon>
        <taxon>Agaricomycotina</taxon>
        <taxon>Agaricomycetes</taxon>
        <taxon>Russulales</taxon>
        <taxon>Russulaceae</taxon>
        <taxon>Russula</taxon>
    </lineage>
</organism>
<sequence length="82" mass="8666">MSAQQPSSSQEQSYSIQPHPAKSNDPSDLTGNPQSDLSLQAGLGALNVPGPNIPSVDILTQVEKPKTRDELRARAAELNSGK</sequence>
<evidence type="ECO:0000313" key="1">
    <source>
        <dbReference type="EMBL" id="KAI9512014.1"/>
    </source>
</evidence>
<keyword evidence="2" id="KW-1185">Reference proteome</keyword>
<evidence type="ECO:0000313" key="2">
    <source>
        <dbReference type="Proteomes" id="UP001207468"/>
    </source>
</evidence>
<accession>A0ACC0UJW5</accession>
<protein>
    <submittedName>
        <fullName evidence="1">Uncharacterized protein</fullName>
    </submittedName>
</protein>
<dbReference type="Proteomes" id="UP001207468">
    <property type="component" value="Unassembled WGS sequence"/>
</dbReference>
<name>A0ACC0UJW5_9AGAM</name>
<gene>
    <name evidence="1" type="ORF">F5148DRAFT_158246</name>
</gene>